<evidence type="ECO:0000256" key="1">
    <source>
        <dbReference type="SAM" id="SignalP"/>
    </source>
</evidence>
<sequence length="456" mass="51334">MANPLLIPEIVYLLSGFFTPGEATEPSRVCQLWRDVFSEIIWRTCRVDERACARGLDQEGLTRNAHHIRTLVYGDNITLGRYLAPCTQLTTLKLYNTVMLQNSDEWSQATDFVQKNVNLHIVVIGPGAEAPVEFWTQLASRRSLRSLDIDGANLSQQQLHAFLKGSKSLQDLSIHSVCPWDQKMEQASDDVYPNLGVLHLGICIWWPLHKVDFLKQCPCVRSLIIEATTAGPVVPLEALTKVLSEGHLQRLESIKLWGIFRDDTLAPCLTAIPPLKELTINRFGDLSFEALSRHFASLKRITMRSNQFTGVMIETTLESCPCLTYISAKRILANRITQGKPWICRALETFAVSIIVDTDVDAEISAQSRGVFEQLAQLNCLINLQFGFKDKTTQGLDCRMESGFDQLATLQHLRRLDFSHTVQNMSAADVEWVRTNFKSTDVVGVCNEHGTFDQQP</sequence>
<keyword evidence="3" id="KW-1185">Reference proteome</keyword>
<name>A0A9P5SH76_9FUNG</name>
<dbReference type="EMBL" id="JAAAUY010000464">
    <property type="protein sequence ID" value="KAF9329565.1"/>
    <property type="molecule type" value="Genomic_DNA"/>
</dbReference>
<reference evidence="2" key="1">
    <citation type="journal article" date="2020" name="Fungal Divers.">
        <title>Resolving the Mortierellaceae phylogeny through synthesis of multi-gene phylogenetics and phylogenomics.</title>
        <authorList>
            <person name="Vandepol N."/>
            <person name="Liber J."/>
            <person name="Desiro A."/>
            <person name="Na H."/>
            <person name="Kennedy M."/>
            <person name="Barry K."/>
            <person name="Grigoriev I.V."/>
            <person name="Miller A.N."/>
            <person name="O'Donnell K."/>
            <person name="Stajich J.E."/>
            <person name="Bonito G."/>
        </authorList>
    </citation>
    <scope>NUCLEOTIDE SEQUENCE</scope>
    <source>
        <strain evidence="2">NVP1</strain>
    </source>
</reference>
<dbReference type="InterPro" id="IPR032675">
    <property type="entry name" value="LRR_dom_sf"/>
</dbReference>
<accession>A0A9P5SH76</accession>
<dbReference type="AlphaFoldDB" id="A0A9P5SH76"/>
<gene>
    <name evidence="2" type="ORF">BG006_007371</name>
</gene>
<dbReference type="SUPFAM" id="SSF52047">
    <property type="entry name" value="RNI-like"/>
    <property type="match status" value="1"/>
</dbReference>
<evidence type="ECO:0000313" key="2">
    <source>
        <dbReference type="EMBL" id="KAF9329565.1"/>
    </source>
</evidence>
<protein>
    <recommendedName>
        <fullName evidence="4">F-box domain-containing protein</fullName>
    </recommendedName>
</protein>
<dbReference type="Proteomes" id="UP000696485">
    <property type="component" value="Unassembled WGS sequence"/>
</dbReference>
<proteinExistence type="predicted"/>
<keyword evidence="1" id="KW-0732">Signal</keyword>
<feature type="signal peptide" evidence="1">
    <location>
        <begin position="1"/>
        <end position="23"/>
    </location>
</feature>
<evidence type="ECO:0000313" key="3">
    <source>
        <dbReference type="Proteomes" id="UP000696485"/>
    </source>
</evidence>
<dbReference type="Gene3D" id="3.80.10.10">
    <property type="entry name" value="Ribonuclease Inhibitor"/>
    <property type="match status" value="1"/>
</dbReference>
<organism evidence="2 3">
    <name type="scientific">Podila minutissima</name>
    <dbReference type="NCBI Taxonomy" id="64525"/>
    <lineage>
        <taxon>Eukaryota</taxon>
        <taxon>Fungi</taxon>
        <taxon>Fungi incertae sedis</taxon>
        <taxon>Mucoromycota</taxon>
        <taxon>Mortierellomycotina</taxon>
        <taxon>Mortierellomycetes</taxon>
        <taxon>Mortierellales</taxon>
        <taxon>Mortierellaceae</taxon>
        <taxon>Podila</taxon>
    </lineage>
</organism>
<comment type="caution">
    <text evidence="2">The sequence shown here is derived from an EMBL/GenBank/DDBJ whole genome shotgun (WGS) entry which is preliminary data.</text>
</comment>
<feature type="chain" id="PRO_5040229628" description="F-box domain-containing protein" evidence="1">
    <location>
        <begin position="24"/>
        <end position="456"/>
    </location>
</feature>
<evidence type="ECO:0008006" key="4">
    <source>
        <dbReference type="Google" id="ProtNLM"/>
    </source>
</evidence>